<dbReference type="GO" id="GO:0000139">
    <property type="term" value="C:Golgi membrane"/>
    <property type="evidence" value="ECO:0007669"/>
    <property type="project" value="UniProtKB-SubCell"/>
</dbReference>
<evidence type="ECO:0000256" key="2">
    <source>
        <dbReference type="ARBA" id="ARBA00022676"/>
    </source>
</evidence>
<comment type="caution">
    <text evidence="6">The sequence shown here is derived from an EMBL/GenBank/DDBJ whole genome shotgun (WGS) entry which is preliminary data.</text>
</comment>
<protein>
    <recommendedName>
        <fullName evidence="5">Glycosyltransferase 61 catalytic domain-containing protein</fullName>
    </recommendedName>
</protein>
<accession>A0AAD4P9H7</accession>
<dbReference type="PANTHER" id="PTHR20961">
    <property type="entry name" value="GLYCOSYLTRANSFERASE"/>
    <property type="match status" value="1"/>
</dbReference>
<feature type="domain" description="Glycosyltransferase 61 catalytic" evidence="5">
    <location>
        <begin position="39"/>
        <end position="227"/>
    </location>
</feature>
<evidence type="ECO:0000256" key="4">
    <source>
        <dbReference type="ARBA" id="ARBA00023180"/>
    </source>
</evidence>
<keyword evidence="3" id="KW-0808">Transferase</keyword>
<keyword evidence="4" id="KW-0325">Glycoprotein</keyword>
<gene>
    <name evidence="6" type="ORF">C2S53_018199</name>
</gene>
<dbReference type="AlphaFoldDB" id="A0AAD4P9H7"/>
<reference evidence="6 7" key="1">
    <citation type="journal article" date="2021" name="Nat. Commun.">
        <title>Incipient diploidization of the medicinal plant Perilla within 10,000 years.</title>
        <authorList>
            <person name="Zhang Y."/>
            <person name="Shen Q."/>
            <person name="Leng L."/>
            <person name="Zhang D."/>
            <person name="Chen S."/>
            <person name="Shi Y."/>
            <person name="Ning Z."/>
            <person name="Chen S."/>
        </authorList>
    </citation>
    <scope>NUCLEOTIDE SEQUENCE [LARGE SCALE GENOMIC DNA]</scope>
    <source>
        <strain evidence="7">cv. PC099</strain>
    </source>
</reference>
<dbReference type="EMBL" id="SDAM02000081">
    <property type="protein sequence ID" value="KAH6831954.1"/>
    <property type="molecule type" value="Genomic_DNA"/>
</dbReference>
<dbReference type="Pfam" id="PF04577">
    <property type="entry name" value="Glyco_transf_61"/>
    <property type="match status" value="1"/>
</dbReference>
<organism evidence="6 7">
    <name type="scientific">Perilla frutescens var. hirtella</name>
    <name type="common">Perilla citriodora</name>
    <name type="synonym">Perilla setoyensis</name>
    <dbReference type="NCBI Taxonomy" id="608512"/>
    <lineage>
        <taxon>Eukaryota</taxon>
        <taxon>Viridiplantae</taxon>
        <taxon>Streptophyta</taxon>
        <taxon>Embryophyta</taxon>
        <taxon>Tracheophyta</taxon>
        <taxon>Spermatophyta</taxon>
        <taxon>Magnoliopsida</taxon>
        <taxon>eudicotyledons</taxon>
        <taxon>Gunneridae</taxon>
        <taxon>Pentapetalae</taxon>
        <taxon>asterids</taxon>
        <taxon>lamiids</taxon>
        <taxon>Lamiales</taxon>
        <taxon>Lamiaceae</taxon>
        <taxon>Nepetoideae</taxon>
        <taxon>Elsholtzieae</taxon>
        <taxon>Perilla</taxon>
    </lineage>
</organism>
<dbReference type="GO" id="GO:0016763">
    <property type="term" value="F:pentosyltransferase activity"/>
    <property type="evidence" value="ECO:0007669"/>
    <property type="project" value="UniProtKB-ARBA"/>
</dbReference>
<evidence type="ECO:0000259" key="5">
    <source>
        <dbReference type="Pfam" id="PF04577"/>
    </source>
</evidence>
<keyword evidence="7" id="KW-1185">Reference proteome</keyword>
<dbReference type="Proteomes" id="UP001190926">
    <property type="component" value="Unassembled WGS sequence"/>
</dbReference>
<dbReference type="InterPro" id="IPR049625">
    <property type="entry name" value="Glyco_transf_61_cat"/>
</dbReference>
<sequence>MAKVTSFNMKRGPVDMLPHCTRKLDTPAILFSTGHTNNYFHRISDVLIPLFVTSYHFNRRIIFLVADNDSRLTYDHRETLKKLSEHKVYNIGVEDEILCFSRVIVGLKSRTLRLSIAPSLNSSSNFSMRNFTKFLRDVYSLERASVHEHSRPRPRMLIITRTATRRLTNHVEVVDMARSLGFDPVAQEIGGSVASVAKLVNKFDIMLGVHGAGLTNMVFLPENAVVIQITPVGLDAYADEFFGKSQLEEMQLKYLEYKVTLLESSLVGKYPVTSDVYKHPVELCLQNFQTCKDMFLDNQDVNLDLPRFRKTLLRALDLFARAANQTK</sequence>
<evidence type="ECO:0000313" key="7">
    <source>
        <dbReference type="Proteomes" id="UP001190926"/>
    </source>
</evidence>
<evidence type="ECO:0000313" key="6">
    <source>
        <dbReference type="EMBL" id="KAH6831954.1"/>
    </source>
</evidence>
<evidence type="ECO:0000256" key="3">
    <source>
        <dbReference type="ARBA" id="ARBA00022679"/>
    </source>
</evidence>
<evidence type="ECO:0000256" key="1">
    <source>
        <dbReference type="ARBA" id="ARBA00004323"/>
    </source>
</evidence>
<proteinExistence type="predicted"/>
<dbReference type="InterPro" id="IPR007657">
    <property type="entry name" value="Glycosyltransferase_61"/>
</dbReference>
<comment type="subcellular location">
    <subcellularLocation>
        <location evidence="1">Golgi apparatus membrane</location>
        <topology evidence="1">Single-pass type II membrane protein</topology>
    </subcellularLocation>
</comment>
<name>A0AAD4P9H7_PERFH</name>
<dbReference type="PANTHER" id="PTHR20961:SF5">
    <property type="entry name" value="GLYCOSYLTRANSFERASE-RELATED"/>
    <property type="match status" value="1"/>
</dbReference>
<keyword evidence="2" id="KW-0328">Glycosyltransferase</keyword>